<evidence type="ECO:0000313" key="3">
    <source>
        <dbReference type="Proteomes" id="UP001619887"/>
    </source>
</evidence>
<proteinExistence type="predicted"/>
<reference evidence="2 3" key="2">
    <citation type="journal article" date="2024" name="G3 (Bethesda)">
        <title>The genome of the cryopelagic Antarctic bald notothen, Trematomus borchgrevinki.</title>
        <authorList>
            <person name="Rayamajhi N."/>
            <person name="Rivera-Colon A.G."/>
            <person name="Minhas B.F."/>
            <person name="Cheng C.C."/>
            <person name="Catchen J.M."/>
        </authorList>
    </citation>
    <scope>NUCLEOTIDE SEQUENCE [LARGE SCALE GENOMIC DNA]</scope>
    <source>
        <strain evidence="2">AGRC-2024</strain>
    </source>
</reference>
<accession>A0ABD2GM51</accession>
<evidence type="ECO:0000313" key="2">
    <source>
        <dbReference type="EMBL" id="KAL3055034.1"/>
    </source>
</evidence>
<protein>
    <submittedName>
        <fullName evidence="2">Uncharacterized protein</fullName>
    </submittedName>
</protein>
<evidence type="ECO:0000256" key="1">
    <source>
        <dbReference type="SAM" id="MobiDB-lite"/>
    </source>
</evidence>
<keyword evidence="3" id="KW-1185">Reference proteome</keyword>
<organism evidence="2 3">
    <name type="scientific">Pagothenia borchgrevinki</name>
    <name type="common">Bald rockcod</name>
    <name type="synonym">Trematomus borchgrevinki</name>
    <dbReference type="NCBI Taxonomy" id="8213"/>
    <lineage>
        <taxon>Eukaryota</taxon>
        <taxon>Metazoa</taxon>
        <taxon>Chordata</taxon>
        <taxon>Craniata</taxon>
        <taxon>Vertebrata</taxon>
        <taxon>Euteleostomi</taxon>
        <taxon>Actinopterygii</taxon>
        <taxon>Neopterygii</taxon>
        <taxon>Teleostei</taxon>
        <taxon>Neoteleostei</taxon>
        <taxon>Acanthomorphata</taxon>
        <taxon>Eupercaria</taxon>
        <taxon>Perciformes</taxon>
        <taxon>Notothenioidei</taxon>
        <taxon>Nototheniidae</taxon>
        <taxon>Pagothenia</taxon>
    </lineage>
</organism>
<dbReference type="AlphaFoldDB" id="A0ABD2GM51"/>
<feature type="region of interest" description="Disordered" evidence="1">
    <location>
        <begin position="43"/>
        <end position="65"/>
    </location>
</feature>
<dbReference type="Proteomes" id="UP001619887">
    <property type="component" value="Unassembled WGS sequence"/>
</dbReference>
<gene>
    <name evidence="2" type="ORF">OYC64_017867</name>
</gene>
<reference evidence="2 3" key="1">
    <citation type="journal article" date="2022" name="G3 (Bethesda)">
        <title>Evaluating Illumina-, Nanopore-, and PacBio-based genome assembly strategies with the bald notothen, Trematomus borchgrevinki.</title>
        <authorList>
            <person name="Rayamajhi N."/>
            <person name="Cheng C.C."/>
            <person name="Catchen J.M."/>
        </authorList>
    </citation>
    <scope>NUCLEOTIDE SEQUENCE [LARGE SCALE GENOMIC DNA]</scope>
    <source>
        <strain evidence="2">AGRC-2024</strain>
    </source>
</reference>
<sequence length="109" mass="11316">MGPAGLMVPQKKTQCSVQLSSLLLPHSTCSPFSIHLSLLLKGRDPRAKGRPSRPPSPAAGFPGDGLRVTSPLSLCGELHHGDAAVIARLSSGGALGSLRRHTAQHTGDH</sequence>
<name>A0ABD2GM51_PAGBO</name>
<dbReference type="EMBL" id="JBIYXZ010002077">
    <property type="protein sequence ID" value="KAL3055034.1"/>
    <property type="molecule type" value="Genomic_DNA"/>
</dbReference>
<comment type="caution">
    <text evidence="2">The sequence shown here is derived from an EMBL/GenBank/DDBJ whole genome shotgun (WGS) entry which is preliminary data.</text>
</comment>